<dbReference type="Pfam" id="PF00486">
    <property type="entry name" value="Trans_reg_C"/>
    <property type="match status" value="1"/>
</dbReference>
<keyword evidence="3" id="KW-0805">Transcription regulation</keyword>
<evidence type="ECO:0000313" key="10">
    <source>
        <dbReference type="EMBL" id="MBO1304748.1"/>
    </source>
</evidence>
<feature type="modified residue" description="4-aspartylphosphate" evidence="6">
    <location>
        <position position="52"/>
    </location>
</feature>
<dbReference type="Gene3D" id="1.10.10.10">
    <property type="entry name" value="Winged helix-like DNA-binding domain superfamily/Winged helix DNA-binding domain"/>
    <property type="match status" value="1"/>
</dbReference>
<evidence type="ECO:0000256" key="1">
    <source>
        <dbReference type="ARBA" id="ARBA00022553"/>
    </source>
</evidence>
<dbReference type="EMBL" id="JAFREM010000002">
    <property type="protein sequence ID" value="MBO1304748.1"/>
    <property type="molecule type" value="Genomic_DNA"/>
</dbReference>
<dbReference type="InterPro" id="IPR001789">
    <property type="entry name" value="Sig_transdc_resp-reg_receiver"/>
</dbReference>
<dbReference type="RefSeq" id="WP_207671687.1">
    <property type="nucleotide sequence ID" value="NZ_JAFREM010000002.1"/>
</dbReference>
<evidence type="ECO:0000259" key="8">
    <source>
        <dbReference type="PROSITE" id="PS50110"/>
    </source>
</evidence>
<keyword evidence="1 6" id="KW-0597">Phosphoprotein</keyword>
<evidence type="ECO:0000256" key="7">
    <source>
        <dbReference type="PROSITE-ProRule" id="PRU01091"/>
    </source>
</evidence>
<dbReference type="InterPro" id="IPR001867">
    <property type="entry name" value="OmpR/PhoB-type_DNA-bd"/>
</dbReference>
<keyword evidence="2" id="KW-0902">Two-component regulatory system</keyword>
<feature type="DNA-binding region" description="OmpR/PhoB-type" evidence="7">
    <location>
        <begin position="122"/>
        <end position="222"/>
    </location>
</feature>
<reference evidence="10 11" key="1">
    <citation type="submission" date="2021-03" db="EMBL/GenBank/DDBJ databases">
        <title>Enterococcal diversity collection.</title>
        <authorList>
            <person name="Gilmore M.S."/>
            <person name="Schwartzman J."/>
            <person name="Van Tyne D."/>
            <person name="Martin M."/>
            <person name="Earl A.M."/>
            <person name="Manson A.L."/>
            <person name="Straub T."/>
            <person name="Salamzade R."/>
            <person name="Saavedra J."/>
            <person name="Lebreton F."/>
            <person name="Prichula J."/>
            <person name="Schaufler K."/>
            <person name="Gaca A."/>
            <person name="Sgardioli B."/>
            <person name="Wagenaar J."/>
            <person name="Strong T."/>
        </authorList>
    </citation>
    <scope>NUCLEOTIDE SEQUENCE [LARGE SCALE GENOMIC DNA]</scope>
    <source>
        <strain evidence="10 11">669A</strain>
    </source>
</reference>
<dbReference type="PROSITE" id="PS50110">
    <property type="entry name" value="RESPONSE_REGULATORY"/>
    <property type="match status" value="1"/>
</dbReference>
<gene>
    <name evidence="10" type="ORF">JZO70_01135</name>
</gene>
<evidence type="ECO:0000256" key="4">
    <source>
        <dbReference type="ARBA" id="ARBA00023125"/>
    </source>
</evidence>
<dbReference type="SMART" id="SM00448">
    <property type="entry name" value="REC"/>
    <property type="match status" value="1"/>
</dbReference>
<keyword evidence="11" id="KW-1185">Reference proteome</keyword>
<feature type="domain" description="OmpR/PhoB-type" evidence="9">
    <location>
        <begin position="122"/>
        <end position="222"/>
    </location>
</feature>
<proteinExistence type="predicted"/>
<evidence type="ECO:0000256" key="2">
    <source>
        <dbReference type="ARBA" id="ARBA00023012"/>
    </source>
</evidence>
<evidence type="ECO:0000256" key="5">
    <source>
        <dbReference type="ARBA" id="ARBA00023163"/>
    </source>
</evidence>
<dbReference type="PROSITE" id="PS51755">
    <property type="entry name" value="OMPR_PHOB"/>
    <property type="match status" value="1"/>
</dbReference>
<dbReference type="Gene3D" id="6.10.250.690">
    <property type="match status" value="1"/>
</dbReference>
<dbReference type="SMART" id="SM00862">
    <property type="entry name" value="Trans_reg_C"/>
    <property type="match status" value="1"/>
</dbReference>
<dbReference type="InterPro" id="IPR039420">
    <property type="entry name" value="WalR-like"/>
</dbReference>
<dbReference type="SUPFAM" id="SSF52172">
    <property type="entry name" value="CheY-like"/>
    <property type="match status" value="1"/>
</dbReference>
<dbReference type="PANTHER" id="PTHR48111">
    <property type="entry name" value="REGULATOR OF RPOS"/>
    <property type="match status" value="1"/>
</dbReference>
<feature type="domain" description="Response regulatory" evidence="8">
    <location>
        <begin position="3"/>
        <end position="116"/>
    </location>
</feature>
<accession>A0ABS3L571</accession>
<dbReference type="CDD" id="cd00383">
    <property type="entry name" value="trans_reg_C"/>
    <property type="match status" value="1"/>
</dbReference>
<dbReference type="InterPro" id="IPR011006">
    <property type="entry name" value="CheY-like_superfamily"/>
</dbReference>
<dbReference type="InterPro" id="IPR036388">
    <property type="entry name" value="WH-like_DNA-bd_sf"/>
</dbReference>
<evidence type="ECO:0000259" key="9">
    <source>
        <dbReference type="PROSITE" id="PS51755"/>
    </source>
</evidence>
<dbReference type="Gene3D" id="3.40.50.2300">
    <property type="match status" value="1"/>
</dbReference>
<evidence type="ECO:0000313" key="11">
    <source>
        <dbReference type="Proteomes" id="UP000664601"/>
    </source>
</evidence>
<keyword evidence="5" id="KW-0804">Transcription</keyword>
<dbReference type="Pfam" id="PF00072">
    <property type="entry name" value="Response_reg"/>
    <property type="match status" value="1"/>
</dbReference>
<sequence length="224" mass="25175">MKNILILEDDRQLNDGIKLALENPDYRFFQCYKIKEAQEISKTVALDLILLDLNLPDGYGLDFLKAVRAVSDTPIIIITANNMESDTIIGLEAGANDYITKPFSLMILRARAAVQLRQNTKSNSFTIDNMQFDFDKMRFSVAGEAIELSKTEQRLLHLLLNNRGATLKRSDLIDKIWSGDTQYVDAHALTVAIKRLRGKIEPDPSQPTYIKTVYGLGYSWGGSG</sequence>
<keyword evidence="4 7" id="KW-0238">DNA-binding</keyword>
<comment type="caution">
    <text evidence="10">The sequence shown here is derived from an EMBL/GenBank/DDBJ whole genome shotgun (WGS) entry which is preliminary data.</text>
</comment>
<evidence type="ECO:0000256" key="6">
    <source>
        <dbReference type="PROSITE-ProRule" id="PRU00169"/>
    </source>
</evidence>
<organism evidence="10 11">
    <name type="scientific">Candidatus Enterococcus moelleringii</name>
    <dbReference type="NCBI Taxonomy" id="2815325"/>
    <lineage>
        <taxon>Bacteria</taxon>
        <taxon>Bacillati</taxon>
        <taxon>Bacillota</taxon>
        <taxon>Bacilli</taxon>
        <taxon>Lactobacillales</taxon>
        <taxon>Enterococcaceae</taxon>
        <taxon>Enterococcus</taxon>
    </lineage>
</organism>
<name>A0ABS3L571_9ENTE</name>
<protein>
    <submittedName>
        <fullName evidence="10">Response regulator transcription factor</fullName>
    </submittedName>
</protein>
<dbReference type="Proteomes" id="UP000664601">
    <property type="component" value="Unassembled WGS sequence"/>
</dbReference>
<dbReference type="PANTHER" id="PTHR48111:SF73">
    <property type="entry name" value="ALKALINE PHOSPHATASE SYNTHESIS TRANSCRIPTIONAL REGULATORY PROTEIN PHOP"/>
    <property type="match status" value="1"/>
</dbReference>
<evidence type="ECO:0000256" key="3">
    <source>
        <dbReference type="ARBA" id="ARBA00023015"/>
    </source>
</evidence>